<keyword evidence="5 9" id="KW-0255">Endonuclease</keyword>
<dbReference type="RefSeq" id="WP_091364225.1">
    <property type="nucleotide sequence ID" value="NZ_FMXA01000009.1"/>
</dbReference>
<reference evidence="10 11" key="1">
    <citation type="submission" date="2016-10" db="EMBL/GenBank/DDBJ databases">
        <authorList>
            <person name="de Groot N.N."/>
        </authorList>
    </citation>
    <scope>NUCLEOTIDE SEQUENCE [LARGE SCALE GENOMIC DNA]</scope>
    <source>
        <strain evidence="10 11">DSM 15230</strain>
    </source>
</reference>
<dbReference type="GO" id="GO:0046872">
    <property type="term" value="F:metal ion binding"/>
    <property type="evidence" value="ECO:0007669"/>
    <property type="project" value="UniProtKB-UniRule"/>
</dbReference>
<gene>
    <name evidence="9" type="primary">cas2</name>
    <name evidence="10" type="ORF">SAMN02910343_00866</name>
</gene>
<dbReference type="STRING" id="209880.SAMN02910343_00866"/>
<protein>
    <recommendedName>
        <fullName evidence="9">CRISPR-associated endoribonuclease Cas2</fullName>
        <ecNumber evidence="9">3.1.-.-</ecNumber>
    </recommendedName>
</protein>
<evidence type="ECO:0000256" key="7">
    <source>
        <dbReference type="ARBA" id="ARBA00022842"/>
    </source>
</evidence>
<sequence length="101" mass="11610">MRVLVLFDMPVSSSAERKAYIHFRKFLIRNGFVMMQESVYSKIVPNVSVAKAVMNKVRREGTGKGLIQMMMITEKQYAQIELVAGEKQEEIVESDERLVIL</sequence>
<keyword evidence="4 9" id="KW-0479">Metal-binding</keyword>
<comment type="subunit">
    <text evidence="9">Homodimer, forms a heterotetramer with a Cas1 homodimer.</text>
</comment>
<evidence type="ECO:0000256" key="6">
    <source>
        <dbReference type="ARBA" id="ARBA00022801"/>
    </source>
</evidence>
<organism evidence="10 11">
    <name type="scientific">Allisonella histaminiformans</name>
    <dbReference type="NCBI Taxonomy" id="209880"/>
    <lineage>
        <taxon>Bacteria</taxon>
        <taxon>Bacillati</taxon>
        <taxon>Bacillota</taxon>
        <taxon>Negativicutes</taxon>
        <taxon>Veillonellales</taxon>
        <taxon>Veillonellaceae</taxon>
        <taxon>Allisonella</taxon>
    </lineage>
</organism>
<dbReference type="Pfam" id="PF09827">
    <property type="entry name" value="CRISPR_Cas2"/>
    <property type="match status" value="1"/>
</dbReference>
<dbReference type="Proteomes" id="UP000199689">
    <property type="component" value="Unassembled WGS sequence"/>
</dbReference>
<dbReference type="HAMAP" id="MF_01471">
    <property type="entry name" value="Cas2"/>
    <property type="match status" value="1"/>
</dbReference>
<dbReference type="GO" id="GO:0051607">
    <property type="term" value="P:defense response to virus"/>
    <property type="evidence" value="ECO:0007669"/>
    <property type="project" value="UniProtKB-UniRule"/>
</dbReference>
<proteinExistence type="inferred from homology"/>
<evidence type="ECO:0000256" key="3">
    <source>
        <dbReference type="ARBA" id="ARBA00022722"/>
    </source>
</evidence>
<keyword evidence="3 9" id="KW-0540">Nuclease</keyword>
<evidence type="ECO:0000313" key="11">
    <source>
        <dbReference type="Proteomes" id="UP000199689"/>
    </source>
</evidence>
<dbReference type="GO" id="GO:0043571">
    <property type="term" value="P:maintenance of CRISPR repeat elements"/>
    <property type="evidence" value="ECO:0007669"/>
    <property type="project" value="UniProtKB-UniRule"/>
</dbReference>
<evidence type="ECO:0000313" key="10">
    <source>
        <dbReference type="EMBL" id="SDA49135.1"/>
    </source>
</evidence>
<evidence type="ECO:0000256" key="4">
    <source>
        <dbReference type="ARBA" id="ARBA00022723"/>
    </source>
</evidence>
<feature type="binding site" evidence="9">
    <location>
        <position position="8"/>
    </location>
    <ligand>
        <name>Mg(2+)</name>
        <dbReference type="ChEBI" id="CHEBI:18420"/>
        <note>catalytic</note>
    </ligand>
</feature>
<keyword evidence="8 9" id="KW-0051">Antiviral defense</keyword>
<evidence type="ECO:0000256" key="8">
    <source>
        <dbReference type="ARBA" id="ARBA00023118"/>
    </source>
</evidence>
<comment type="similarity">
    <text evidence="2 9">Belongs to the CRISPR-associated endoribonuclease Cas2 protein family.</text>
</comment>
<dbReference type="AlphaFoldDB" id="A0A1G5VVU5"/>
<dbReference type="EC" id="3.1.-.-" evidence="9"/>
<dbReference type="OrthoDB" id="9791737at2"/>
<evidence type="ECO:0000256" key="2">
    <source>
        <dbReference type="ARBA" id="ARBA00009959"/>
    </source>
</evidence>
<accession>A0A1G5VVU5</accession>
<comment type="function">
    <text evidence="9">CRISPR (clustered regularly interspaced short palindromic repeat), is an adaptive immune system that provides protection against mobile genetic elements (viruses, transposable elements and conjugative plasmids). CRISPR clusters contain sequences complementary to antecedent mobile elements and target invading nucleic acids. CRISPR clusters are transcribed and processed into CRISPR RNA (crRNA). Functions as a ssRNA-specific endoribonuclease. Involved in the integration of spacer DNA into the CRISPR cassette.</text>
</comment>
<dbReference type="GeneID" id="87755894"/>
<evidence type="ECO:0000256" key="9">
    <source>
        <dbReference type="HAMAP-Rule" id="MF_01471"/>
    </source>
</evidence>
<dbReference type="NCBIfam" id="TIGR01573">
    <property type="entry name" value="cas2"/>
    <property type="match status" value="1"/>
</dbReference>
<dbReference type="InterPro" id="IPR019199">
    <property type="entry name" value="Virulence_VapD/CRISPR_Cas2"/>
</dbReference>
<dbReference type="EMBL" id="FMXA01000009">
    <property type="protein sequence ID" value="SDA49135.1"/>
    <property type="molecule type" value="Genomic_DNA"/>
</dbReference>
<name>A0A1G5VVU5_9FIRM</name>
<dbReference type="InterPro" id="IPR021127">
    <property type="entry name" value="CRISPR_associated_Cas2"/>
</dbReference>
<evidence type="ECO:0000256" key="5">
    <source>
        <dbReference type="ARBA" id="ARBA00022759"/>
    </source>
</evidence>
<dbReference type="SUPFAM" id="SSF143430">
    <property type="entry name" value="TTP0101/SSO1404-like"/>
    <property type="match status" value="1"/>
</dbReference>
<dbReference type="GO" id="GO:0004521">
    <property type="term" value="F:RNA endonuclease activity"/>
    <property type="evidence" value="ECO:0007669"/>
    <property type="project" value="InterPro"/>
</dbReference>
<comment type="cofactor">
    <cofactor evidence="1 9">
        <name>Mg(2+)</name>
        <dbReference type="ChEBI" id="CHEBI:18420"/>
    </cofactor>
</comment>
<evidence type="ECO:0000256" key="1">
    <source>
        <dbReference type="ARBA" id="ARBA00001946"/>
    </source>
</evidence>
<dbReference type="GO" id="GO:0016787">
    <property type="term" value="F:hydrolase activity"/>
    <property type="evidence" value="ECO:0007669"/>
    <property type="project" value="UniProtKB-KW"/>
</dbReference>
<keyword evidence="11" id="KW-1185">Reference proteome</keyword>
<keyword evidence="6 9" id="KW-0378">Hydrolase</keyword>
<keyword evidence="7 9" id="KW-0460">Magnesium</keyword>